<dbReference type="EMBL" id="CP139965">
    <property type="protein sequence ID" value="WQD80344.1"/>
    <property type="molecule type" value="Genomic_DNA"/>
</dbReference>
<reference evidence="2 3" key="1">
    <citation type="submission" date="2023-12" db="EMBL/GenBank/DDBJ databases">
        <title>Genome sequencing and assembly of bacterial species from a model synthetic community.</title>
        <authorList>
            <person name="Hogle S.L."/>
        </authorList>
    </citation>
    <scope>NUCLEOTIDE SEQUENCE [LARGE SCALE GENOMIC DNA]</scope>
    <source>
        <strain evidence="2 3">HAMBI 2494</strain>
    </source>
</reference>
<organism evidence="2 3">
    <name type="scientific">Paraburkholderia kururiensis</name>
    <dbReference type="NCBI Taxonomy" id="984307"/>
    <lineage>
        <taxon>Bacteria</taxon>
        <taxon>Pseudomonadati</taxon>
        <taxon>Pseudomonadota</taxon>
        <taxon>Betaproteobacteria</taxon>
        <taxon>Burkholderiales</taxon>
        <taxon>Burkholderiaceae</taxon>
        <taxon>Paraburkholderia</taxon>
    </lineage>
</organism>
<dbReference type="RefSeq" id="WP_327205054.1">
    <property type="nucleotide sequence ID" value="NZ_CP139965.1"/>
</dbReference>
<evidence type="ECO:0008006" key="4">
    <source>
        <dbReference type="Google" id="ProtNLM"/>
    </source>
</evidence>
<keyword evidence="1" id="KW-0732">Signal</keyword>
<dbReference type="PROSITE" id="PS51257">
    <property type="entry name" value="PROKAR_LIPOPROTEIN"/>
    <property type="match status" value="1"/>
</dbReference>
<proteinExistence type="predicted"/>
<sequence length="167" mass="17661">MPKTFPRTLGFALAATLYGCAVPPPSEAVQPVAAVPLNDTLCRTITTTADIDSQPQTVRGTACRQPDGTWQTTDASPPTAVVYPGPYADYYDDWWYGAAPVTVVGGGFVFFDGFHHHHHGSYGGSFYDHGFHDHGFHDHGGFHGAGMHAWGGGMHGGMGGGMGGGRR</sequence>
<gene>
    <name evidence="2" type="ORF">U0042_12050</name>
</gene>
<accession>A0ABZ0WSX1</accession>
<evidence type="ECO:0000256" key="1">
    <source>
        <dbReference type="SAM" id="SignalP"/>
    </source>
</evidence>
<keyword evidence="3" id="KW-1185">Reference proteome</keyword>
<name>A0ABZ0WSX1_9BURK</name>
<evidence type="ECO:0000313" key="3">
    <source>
        <dbReference type="Proteomes" id="UP001325479"/>
    </source>
</evidence>
<dbReference type="Proteomes" id="UP001325479">
    <property type="component" value="Chromosome"/>
</dbReference>
<evidence type="ECO:0000313" key="2">
    <source>
        <dbReference type="EMBL" id="WQD80344.1"/>
    </source>
</evidence>
<protein>
    <recommendedName>
        <fullName evidence="4">Surface antigen</fullName>
    </recommendedName>
</protein>
<feature type="signal peptide" evidence="1">
    <location>
        <begin position="1"/>
        <end position="28"/>
    </location>
</feature>
<feature type="chain" id="PRO_5046960170" description="Surface antigen" evidence="1">
    <location>
        <begin position="29"/>
        <end position="167"/>
    </location>
</feature>